<proteinExistence type="predicted"/>
<evidence type="ECO:0000313" key="3">
    <source>
        <dbReference type="Proteomes" id="UP001162131"/>
    </source>
</evidence>
<feature type="compositionally biased region" description="Polar residues" evidence="1">
    <location>
        <begin position="305"/>
        <end position="318"/>
    </location>
</feature>
<dbReference type="AlphaFoldDB" id="A0AAU9K3E5"/>
<feature type="compositionally biased region" description="Basic and acidic residues" evidence="1">
    <location>
        <begin position="120"/>
        <end position="140"/>
    </location>
</feature>
<reference evidence="2" key="1">
    <citation type="submission" date="2021-09" db="EMBL/GenBank/DDBJ databases">
        <authorList>
            <consortium name="AG Swart"/>
            <person name="Singh M."/>
            <person name="Singh A."/>
            <person name="Seah K."/>
            <person name="Emmerich C."/>
        </authorList>
    </citation>
    <scope>NUCLEOTIDE SEQUENCE</scope>
    <source>
        <strain evidence="2">ATCC30299</strain>
    </source>
</reference>
<evidence type="ECO:0000256" key="1">
    <source>
        <dbReference type="SAM" id="MobiDB-lite"/>
    </source>
</evidence>
<feature type="region of interest" description="Disordered" evidence="1">
    <location>
        <begin position="193"/>
        <end position="319"/>
    </location>
</feature>
<organism evidence="2 3">
    <name type="scientific">Blepharisma stoltei</name>
    <dbReference type="NCBI Taxonomy" id="1481888"/>
    <lineage>
        <taxon>Eukaryota</taxon>
        <taxon>Sar</taxon>
        <taxon>Alveolata</taxon>
        <taxon>Ciliophora</taxon>
        <taxon>Postciliodesmatophora</taxon>
        <taxon>Heterotrichea</taxon>
        <taxon>Heterotrichida</taxon>
        <taxon>Blepharismidae</taxon>
        <taxon>Blepharisma</taxon>
    </lineage>
</organism>
<feature type="compositionally biased region" description="Basic and acidic residues" evidence="1">
    <location>
        <begin position="167"/>
        <end position="177"/>
    </location>
</feature>
<name>A0AAU9K3E5_9CILI</name>
<feature type="compositionally biased region" description="Pro residues" evidence="1">
    <location>
        <begin position="222"/>
        <end position="232"/>
    </location>
</feature>
<comment type="caution">
    <text evidence="2">The sequence shown here is derived from an EMBL/GenBank/DDBJ whole genome shotgun (WGS) entry which is preliminary data.</text>
</comment>
<feature type="compositionally biased region" description="Basic and acidic residues" evidence="1">
    <location>
        <begin position="193"/>
        <end position="202"/>
    </location>
</feature>
<feature type="compositionally biased region" description="Polar residues" evidence="1">
    <location>
        <begin position="269"/>
        <end position="290"/>
    </location>
</feature>
<dbReference type="EMBL" id="CAJZBQ010000053">
    <property type="protein sequence ID" value="CAG9331494.1"/>
    <property type="molecule type" value="Genomic_DNA"/>
</dbReference>
<sequence length="426" mass="48267">MAKSFNPLLFDTLNVGKHIKSSKKRFMWKFELDGKEQVIDLFVSKMSGKRKILLNGDIKIEAKRSSSSYGSYPLRIGSHSLLLYEIEDNVFDLRCDNISFEAALMRNRSKSDFSGGYVDRAPREEPFSRGTYDEPYKSRIELNGPSYGAPRNEYSEDPFKASSKWGRAGEQDEYRPSRVDQFKTEWEENQRLERRDEYRDYPKFPSQRRQSPDPQPRSTKSPPKPAASPPKQPEPKPEPKVEPPTKPLDLFDTPSVPSSLPDDLFAKPLQSSSGQNPLGNPYSMSSNPFESDQPEGDPFGFSQPKPEQSQPVPQTAPQQKPDFETFIDLDNLHLGDGYSPAVARKIQEANKPITINNPNIPNVPLNQLVTNRPSVPNTGMNPMAGMNTMNPMNPMNNPMAAMMAYNQFMTGMMMNPYMNPQQPFPK</sequence>
<feature type="region of interest" description="Disordered" evidence="1">
    <location>
        <begin position="112"/>
        <end position="177"/>
    </location>
</feature>
<keyword evidence="3" id="KW-1185">Reference proteome</keyword>
<dbReference type="Proteomes" id="UP001162131">
    <property type="component" value="Unassembled WGS sequence"/>
</dbReference>
<gene>
    <name evidence="2" type="ORF">BSTOLATCC_MIC53562</name>
</gene>
<accession>A0AAU9K3E5</accession>
<feature type="compositionally biased region" description="Basic and acidic residues" evidence="1">
    <location>
        <begin position="233"/>
        <end position="243"/>
    </location>
</feature>
<protein>
    <submittedName>
        <fullName evidence="2">Uncharacterized protein</fullName>
    </submittedName>
</protein>
<evidence type="ECO:0000313" key="2">
    <source>
        <dbReference type="EMBL" id="CAG9331494.1"/>
    </source>
</evidence>